<evidence type="ECO:0000256" key="13">
    <source>
        <dbReference type="ARBA" id="ARBA00022960"/>
    </source>
</evidence>
<evidence type="ECO:0000256" key="16">
    <source>
        <dbReference type="ARBA" id="ARBA00023251"/>
    </source>
</evidence>
<dbReference type="InterPro" id="IPR001460">
    <property type="entry name" value="PCN-bd_Tpept"/>
</dbReference>
<evidence type="ECO:0000256" key="7">
    <source>
        <dbReference type="ARBA" id="ARBA00022475"/>
    </source>
</evidence>
<dbReference type="SUPFAM" id="SSF56601">
    <property type="entry name" value="beta-lactamase/transpeptidase-like"/>
    <property type="match status" value="1"/>
</dbReference>
<evidence type="ECO:0000256" key="19">
    <source>
        <dbReference type="ARBA" id="ARBA00032454"/>
    </source>
</evidence>
<evidence type="ECO:0000256" key="22">
    <source>
        <dbReference type="NCBIfam" id="TIGR02071"/>
    </source>
</evidence>
<evidence type="ECO:0000256" key="9">
    <source>
        <dbReference type="ARBA" id="ARBA00022670"/>
    </source>
</evidence>
<keyword evidence="16" id="KW-0046">Antibiotic resistance</keyword>
<dbReference type="RefSeq" id="WP_340675650.1">
    <property type="nucleotide sequence ID" value="NZ_JBHTIT010000001.1"/>
</dbReference>
<evidence type="ECO:0000256" key="11">
    <source>
        <dbReference type="ARBA" id="ARBA00022679"/>
    </source>
</evidence>
<evidence type="ECO:0000256" key="1">
    <source>
        <dbReference type="ARBA" id="ARBA00002624"/>
    </source>
</evidence>
<evidence type="ECO:0000313" key="28">
    <source>
        <dbReference type="Proteomes" id="UP001597044"/>
    </source>
</evidence>
<dbReference type="SUPFAM" id="SSF53955">
    <property type="entry name" value="Lysozyme-like"/>
    <property type="match status" value="1"/>
</dbReference>
<organism evidence="27 28">
    <name type="scientific">Paraperlucidibaca wandonensis</name>
    <dbReference type="NCBI Taxonomy" id="1268273"/>
    <lineage>
        <taxon>Bacteria</taxon>
        <taxon>Pseudomonadati</taxon>
        <taxon>Pseudomonadota</taxon>
        <taxon>Gammaproteobacteria</taxon>
        <taxon>Moraxellales</taxon>
        <taxon>Moraxellaceae</taxon>
        <taxon>Paraperlucidibaca</taxon>
    </lineage>
</organism>
<evidence type="ECO:0000256" key="6">
    <source>
        <dbReference type="ARBA" id="ARBA00018637"/>
    </source>
</evidence>
<evidence type="ECO:0000259" key="25">
    <source>
        <dbReference type="Pfam" id="PF00912"/>
    </source>
</evidence>
<feature type="domain" description="Glycosyl transferase family 51" evidence="25">
    <location>
        <begin position="158"/>
        <end position="329"/>
    </location>
</feature>
<dbReference type="InterPro" id="IPR012338">
    <property type="entry name" value="Beta-lactam/transpept-like"/>
</dbReference>
<dbReference type="InterPro" id="IPR036950">
    <property type="entry name" value="PBP_transglycosylase"/>
</dbReference>
<keyword evidence="17" id="KW-0511">Multifunctional enzyme</keyword>
<comment type="catalytic activity">
    <reaction evidence="21">
        <text>[GlcNAc-(1-&gt;4)-Mur2Ac(oyl-L-Ala-gamma-D-Glu-L-Lys-D-Ala-D-Ala)](n)-di-trans,octa-cis-undecaprenyl diphosphate + beta-D-GlcNAc-(1-&gt;4)-Mur2Ac(oyl-L-Ala-gamma-D-Glu-L-Lys-D-Ala-D-Ala)-di-trans,octa-cis-undecaprenyl diphosphate = [GlcNAc-(1-&gt;4)-Mur2Ac(oyl-L-Ala-gamma-D-Glu-L-Lys-D-Ala-D-Ala)](n+1)-di-trans,octa-cis-undecaprenyl diphosphate + di-trans,octa-cis-undecaprenyl diphosphate + H(+)</text>
        <dbReference type="Rhea" id="RHEA:23708"/>
        <dbReference type="Rhea" id="RHEA-COMP:9602"/>
        <dbReference type="Rhea" id="RHEA-COMP:9603"/>
        <dbReference type="ChEBI" id="CHEBI:15378"/>
        <dbReference type="ChEBI" id="CHEBI:58405"/>
        <dbReference type="ChEBI" id="CHEBI:60033"/>
        <dbReference type="ChEBI" id="CHEBI:78435"/>
        <dbReference type="EC" id="2.4.99.28"/>
    </reaction>
</comment>
<dbReference type="EMBL" id="JBHTIT010000001">
    <property type="protein sequence ID" value="MFD0950904.1"/>
    <property type="molecule type" value="Genomic_DNA"/>
</dbReference>
<dbReference type="Pfam" id="PF00905">
    <property type="entry name" value="Transpeptidase"/>
    <property type="match status" value="1"/>
</dbReference>
<gene>
    <name evidence="27" type="primary">mrcB</name>
    <name evidence="27" type="ORF">ACFQ0F_10970</name>
</gene>
<dbReference type="Proteomes" id="UP001597044">
    <property type="component" value="Unassembled WGS sequence"/>
</dbReference>
<feature type="domain" description="Bifunctional transglycosylase second" evidence="26">
    <location>
        <begin position="63"/>
        <end position="146"/>
    </location>
</feature>
<dbReference type="Pfam" id="PF14814">
    <property type="entry name" value="UB2H"/>
    <property type="match status" value="1"/>
</dbReference>
<keyword evidence="14 23" id="KW-0573">Peptidoglycan synthesis</keyword>
<dbReference type="InterPro" id="IPR001264">
    <property type="entry name" value="Glyco_trans_51"/>
</dbReference>
<sequence>MAKTPASSGRLKTAAVLVFMLIALIGVVGGGAYIMHLDSIVREKFEGKRWAIPARVYARPLVLTKGEQLSQQSVEDELRLLNYRRLAGAPSSGTYDVDGNTLFIHSRGFAFGDGREPSQLLRIRFQQNRLVELASTRVGQRGSVRLEPLVIGGIYPSQNEDRILIQLKEAPPHLVDSLLATEDQRFYQHIGISLRGIMRAVWVNITSGQVRQGGSTLTQQLVKNFYLSDERSLTRKVNEALMALLLEAHYSKSEILETYLNEVNLGQQGTRSINGFGLAAEFYFGQPLSELSLPQVALLVGMVKGPSYYNPRRNQERALQRRNIVLDNLYREDKLSAPDRDVAMNKPLGVIAKPSASNNLYPDFLDVVRRQLRESYKSDDLTSQGLSIYTTLDPRVQNAADAALRDTVARLRKQGRKLDKLEGAVLAADLRSGELRALIGGTGVFTGYNRAIDASRQVGSLLKPAIYLTALSTGQYTWQTPISDDPVEVVSDSGKRWEPQNYDKQSHGSVPLRTALASSYNQAAVRLGMTVGLPAFINTLRQLGVEGDLQSYPSLLLGALNQSPIQVLHLYQVLLTGVRSPIQSIREVVDSDGQTLQRFAGERRQVVDPADTYVLHYGLEQVARAGTAASAYRRLPSSTVVAGKTGTTNDLRDSWFAGSAGDLLGVVWLGRDDNSSTGLSGGTGALPVWTDMMARLSPSYHAPDMPADVAWEWLDPSTGRLSNAECGGVRIPVAAKSRPQEMTPCATGGIPGFIDSMVDGVMNLFR</sequence>
<evidence type="ECO:0000256" key="4">
    <source>
        <dbReference type="ARBA" id="ARBA00007090"/>
    </source>
</evidence>
<keyword evidence="28" id="KW-1185">Reference proteome</keyword>
<proteinExistence type="inferred from homology"/>
<evidence type="ECO:0000256" key="17">
    <source>
        <dbReference type="ARBA" id="ARBA00023268"/>
    </source>
</evidence>
<keyword evidence="12" id="KW-0378">Hydrolase</keyword>
<evidence type="ECO:0000256" key="3">
    <source>
        <dbReference type="ARBA" id="ARBA00004752"/>
    </source>
</evidence>
<keyword evidence="10 23" id="KW-0328">Glycosyltransferase</keyword>
<protein>
    <recommendedName>
        <fullName evidence="6 22">Penicillin-binding protein 1B</fullName>
        <shortName evidence="23">PBP-1b</shortName>
        <shortName evidence="23">PBP1b</shortName>
    </recommendedName>
    <alternativeName>
        <fullName evidence="19 23">Murein polymerase</fullName>
    </alternativeName>
</protein>
<evidence type="ECO:0000256" key="2">
    <source>
        <dbReference type="ARBA" id="ARBA00004236"/>
    </source>
</evidence>
<comment type="caution">
    <text evidence="27">The sequence shown here is derived from an EMBL/GenBank/DDBJ whole genome shotgun (WGS) entry which is preliminary data.</text>
</comment>
<dbReference type="Gene3D" id="3.40.710.10">
    <property type="entry name" value="DD-peptidase/beta-lactamase superfamily"/>
    <property type="match status" value="1"/>
</dbReference>
<evidence type="ECO:0000256" key="5">
    <source>
        <dbReference type="ARBA" id="ARBA00007739"/>
    </source>
</evidence>
<dbReference type="Gene3D" id="3.30.2060.10">
    <property type="entry name" value="Penicillin-binding protein 1b domain"/>
    <property type="match status" value="1"/>
</dbReference>
<dbReference type="InterPro" id="IPR050396">
    <property type="entry name" value="Glycosyltr_51/Transpeptidase"/>
</dbReference>
<evidence type="ECO:0000256" key="8">
    <source>
        <dbReference type="ARBA" id="ARBA00022645"/>
    </source>
</evidence>
<evidence type="ECO:0000259" key="24">
    <source>
        <dbReference type="Pfam" id="PF00905"/>
    </source>
</evidence>
<evidence type="ECO:0000256" key="21">
    <source>
        <dbReference type="ARBA" id="ARBA00049902"/>
    </source>
</evidence>
<keyword evidence="11 23" id="KW-0808">Transferase</keyword>
<evidence type="ECO:0000256" key="10">
    <source>
        <dbReference type="ARBA" id="ARBA00022676"/>
    </source>
</evidence>
<comment type="similarity">
    <text evidence="4 23">In the C-terminal section; belongs to the transpeptidase family.</text>
</comment>
<name>A0ABW3HJF8_9GAMM</name>
<comment type="catalytic activity">
    <reaction evidence="20">
        <text>Preferential cleavage: (Ac)2-L-Lys-D-Ala-|-D-Ala. Also transpeptidation of peptidyl-alanyl moieties that are N-acyl substituents of D-alanine.</text>
        <dbReference type="EC" id="3.4.16.4"/>
    </reaction>
</comment>
<evidence type="ECO:0000256" key="14">
    <source>
        <dbReference type="ARBA" id="ARBA00022984"/>
    </source>
</evidence>
<keyword evidence="7" id="KW-1003">Cell membrane</keyword>
<dbReference type="PANTHER" id="PTHR32282:SF11">
    <property type="entry name" value="PENICILLIN-BINDING PROTEIN 1B"/>
    <property type="match status" value="1"/>
</dbReference>
<evidence type="ECO:0000313" key="27">
    <source>
        <dbReference type="EMBL" id="MFD0950904.1"/>
    </source>
</evidence>
<dbReference type="PANTHER" id="PTHR32282">
    <property type="entry name" value="BINDING PROTEIN TRANSPEPTIDASE, PUTATIVE-RELATED"/>
    <property type="match status" value="1"/>
</dbReference>
<keyword evidence="13 23" id="KW-0133">Cell shape</keyword>
<comment type="function">
    <text evidence="1 23">Cell wall formation. Synthesis of cross-linked peptidoglycan from the lipid intermediates. The enzyme has a penicillin-insensitive transglycosylase N-terminal domain (formation of linear glycan strands) and a penicillin-sensitive transpeptidase C-terminal domain (cross-linking of the peptide subunits).</text>
</comment>
<reference evidence="28" key="1">
    <citation type="journal article" date="2019" name="Int. J. Syst. Evol. Microbiol.">
        <title>The Global Catalogue of Microorganisms (GCM) 10K type strain sequencing project: providing services to taxonomists for standard genome sequencing and annotation.</title>
        <authorList>
            <consortium name="The Broad Institute Genomics Platform"/>
            <consortium name="The Broad Institute Genome Sequencing Center for Infectious Disease"/>
            <person name="Wu L."/>
            <person name="Ma J."/>
        </authorList>
    </citation>
    <scope>NUCLEOTIDE SEQUENCE [LARGE SCALE GENOMIC DNA]</scope>
    <source>
        <strain evidence="28">CCUG 63419</strain>
    </source>
</reference>
<evidence type="ECO:0000256" key="12">
    <source>
        <dbReference type="ARBA" id="ARBA00022801"/>
    </source>
</evidence>
<dbReference type="Gene3D" id="1.10.3810.10">
    <property type="entry name" value="Biosynthetic peptidoglycan transglycosylase-like"/>
    <property type="match status" value="1"/>
</dbReference>
<dbReference type="InterPro" id="IPR011813">
    <property type="entry name" value="PBP_1b"/>
</dbReference>
<evidence type="ECO:0000256" key="15">
    <source>
        <dbReference type="ARBA" id="ARBA00023136"/>
    </source>
</evidence>
<accession>A0ABW3HJF8</accession>
<dbReference type="InterPro" id="IPR028166">
    <property type="entry name" value="UB2H"/>
</dbReference>
<keyword evidence="9" id="KW-0645">Protease</keyword>
<evidence type="ECO:0000256" key="20">
    <source>
        <dbReference type="ARBA" id="ARBA00034000"/>
    </source>
</evidence>
<comment type="subcellular location">
    <subcellularLocation>
        <location evidence="2">Cell membrane</location>
    </subcellularLocation>
</comment>
<comment type="similarity">
    <text evidence="5 23">In the N-terminal section; belongs to the glycosyltransferase 51 family.</text>
</comment>
<feature type="domain" description="Penicillin-binding protein transpeptidase" evidence="24">
    <location>
        <begin position="423"/>
        <end position="652"/>
    </location>
</feature>
<dbReference type="Pfam" id="PF00912">
    <property type="entry name" value="Transgly"/>
    <property type="match status" value="1"/>
</dbReference>
<evidence type="ECO:0000256" key="23">
    <source>
        <dbReference type="PIRNR" id="PIRNR002799"/>
    </source>
</evidence>
<evidence type="ECO:0000256" key="18">
    <source>
        <dbReference type="ARBA" id="ARBA00023316"/>
    </source>
</evidence>
<dbReference type="PIRSF" id="PIRSF002799">
    <property type="entry name" value="PBP_1b"/>
    <property type="match status" value="1"/>
</dbReference>
<keyword evidence="18 23" id="KW-0961">Cell wall biogenesis/degradation</keyword>
<keyword evidence="15" id="KW-0472">Membrane</keyword>
<dbReference type="NCBIfam" id="TIGR02071">
    <property type="entry name" value="PBP_1b"/>
    <property type="match status" value="1"/>
</dbReference>
<dbReference type="InterPro" id="IPR023346">
    <property type="entry name" value="Lysozyme-like_dom_sf"/>
</dbReference>
<keyword evidence="8" id="KW-0121">Carboxypeptidase</keyword>
<evidence type="ECO:0000259" key="26">
    <source>
        <dbReference type="Pfam" id="PF14814"/>
    </source>
</evidence>
<comment type="pathway">
    <text evidence="3 23">Cell wall biogenesis; peptidoglycan biosynthesis.</text>
</comment>